<evidence type="ECO:0000313" key="4">
    <source>
        <dbReference type="EMBL" id="KAJ7944742.1"/>
    </source>
</evidence>
<comment type="caution">
    <text evidence="4">The sequence shown here is derived from an EMBL/GenBank/DDBJ whole genome shotgun (WGS) entry which is preliminary data.</text>
</comment>
<accession>A0AAD7P7A4</accession>
<feature type="domain" description="C2H2-type" evidence="3">
    <location>
        <begin position="252"/>
        <end position="274"/>
    </location>
</feature>
<dbReference type="InterPro" id="IPR044303">
    <property type="entry name" value="ZAT1/4/9"/>
</dbReference>
<dbReference type="InterPro" id="IPR036236">
    <property type="entry name" value="Znf_C2H2_sf"/>
</dbReference>
<dbReference type="Pfam" id="PF13912">
    <property type="entry name" value="zf-C2H2_6"/>
    <property type="match status" value="2"/>
</dbReference>
<name>A0AAD7P7A4_QUISA</name>
<feature type="region of interest" description="Disordered" evidence="2">
    <location>
        <begin position="104"/>
        <end position="161"/>
    </location>
</feature>
<protein>
    <submittedName>
        <fullName evidence="4">Zinc finger protein</fullName>
    </submittedName>
</protein>
<dbReference type="EMBL" id="JARAOO010000014">
    <property type="protein sequence ID" value="KAJ7944742.1"/>
    <property type="molecule type" value="Genomic_DNA"/>
</dbReference>
<dbReference type="KEGG" id="qsa:O6P43_034089"/>
<sequence>MERHKCKLCSRGFANGRALGGHMKAHLATLPLAPKTEQPTVLSMSSSSSSSSEDEQQWKSERNREAEEKALIYGLRENPKKSFRLADPGYSFAVDAGFVVLDRESETESKNPTRRRSKRNRRSSIGENQKVELKKPKLIKLSLSESPTEPEPASSVSDTSPEEDIAMCLMMLSRDIWKRNKEENQDEEETLRSVDEFKGLEKIKCKRARGKNQCENCRKTFRSSRALISHKKICFRDEAEAKNAGNDGTQIFKCPYCYKVFGSGQALGGHKRSHLIASSSTTATDFAKLRENVIDLNLPAPAEEDEFSVLSDA</sequence>
<dbReference type="PANTHER" id="PTHR46326">
    <property type="entry name" value="ZINC FINGER PROTEIN ZAT1-RELATED"/>
    <property type="match status" value="1"/>
</dbReference>
<evidence type="ECO:0000256" key="2">
    <source>
        <dbReference type="SAM" id="MobiDB-lite"/>
    </source>
</evidence>
<feature type="compositionally biased region" description="Basic residues" evidence="2">
    <location>
        <begin position="112"/>
        <end position="122"/>
    </location>
</feature>
<dbReference type="GO" id="GO:0006355">
    <property type="term" value="P:regulation of DNA-templated transcription"/>
    <property type="evidence" value="ECO:0007669"/>
    <property type="project" value="InterPro"/>
</dbReference>
<dbReference type="AlphaFoldDB" id="A0AAD7P7A4"/>
<dbReference type="Proteomes" id="UP001163823">
    <property type="component" value="Chromosome 14"/>
</dbReference>
<dbReference type="Gene3D" id="3.30.160.60">
    <property type="entry name" value="Classic Zinc Finger"/>
    <property type="match status" value="1"/>
</dbReference>
<keyword evidence="1" id="KW-0863">Zinc-finger</keyword>
<feature type="domain" description="C2H2-type" evidence="3">
    <location>
        <begin position="4"/>
        <end position="31"/>
    </location>
</feature>
<dbReference type="GO" id="GO:0008270">
    <property type="term" value="F:zinc ion binding"/>
    <property type="evidence" value="ECO:0007669"/>
    <property type="project" value="UniProtKB-KW"/>
</dbReference>
<dbReference type="PANTHER" id="PTHR46326:SF8">
    <property type="entry name" value="C2H2-LIKE ZINC FINGER PROTEIN"/>
    <property type="match status" value="1"/>
</dbReference>
<evidence type="ECO:0000313" key="5">
    <source>
        <dbReference type="Proteomes" id="UP001163823"/>
    </source>
</evidence>
<keyword evidence="1" id="KW-0479">Metal-binding</keyword>
<evidence type="ECO:0000256" key="1">
    <source>
        <dbReference type="PROSITE-ProRule" id="PRU00042"/>
    </source>
</evidence>
<feature type="compositionally biased region" description="Low complexity" evidence="2">
    <location>
        <begin position="139"/>
        <end position="157"/>
    </location>
</feature>
<dbReference type="SMART" id="SM00355">
    <property type="entry name" value="ZnF_C2H2"/>
    <property type="match status" value="3"/>
</dbReference>
<keyword evidence="5" id="KW-1185">Reference proteome</keyword>
<keyword evidence="1" id="KW-0862">Zinc</keyword>
<dbReference type="Pfam" id="PF00096">
    <property type="entry name" value="zf-C2H2"/>
    <property type="match status" value="1"/>
</dbReference>
<feature type="region of interest" description="Disordered" evidence="2">
    <location>
        <begin position="31"/>
        <end position="64"/>
    </location>
</feature>
<dbReference type="PROSITE" id="PS00028">
    <property type="entry name" value="ZINC_FINGER_C2H2_1"/>
    <property type="match status" value="2"/>
</dbReference>
<gene>
    <name evidence="4" type="ORF">O6P43_034089</name>
</gene>
<dbReference type="PROSITE" id="PS50157">
    <property type="entry name" value="ZINC_FINGER_C2H2_2"/>
    <property type="match status" value="2"/>
</dbReference>
<dbReference type="InterPro" id="IPR013087">
    <property type="entry name" value="Znf_C2H2_type"/>
</dbReference>
<evidence type="ECO:0000259" key="3">
    <source>
        <dbReference type="PROSITE" id="PS50157"/>
    </source>
</evidence>
<reference evidence="4" key="1">
    <citation type="journal article" date="2023" name="Science">
        <title>Elucidation of the pathway for biosynthesis of saponin adjuvants from the soapbark tree.</title>
        <authorList>
            <person name="Reed J."/>
            <person name="Orme A."/>
            <person name="El-Demerdash A."/>
            <person name="Owen C."/>
            <person name="Martin L.B.B."/>
            <person name="Misra R.C."/>
            <person name="Kikuchi S."/>
            <person name="Rejzek M."/>
            <person name="Martin A.C."/>
            <person name="Harkess A."/>
            <person name="Leebens-Mack J."/>
            <person name="Louveau T."/>
            <person name="Stephenson M.J."/>
            <person name="Osbourn A."/>
        </authorList>
    </citation>
    <scope>NUCLEOTIDE SEQUENCE</scope>
    <source>
        <strain evidence="4">S10</strain>
    </source>
</reference>
<proteinExistence type="predicted"/>
<organism evidence="4 5">
    <name type="scientific">Quillaja saponaria</name>
    <name type="common">Soap bark tree</name>
    <dbReference type="NCBI Taxonomy" id="32244"/>
    <lineage>
        <taxon>Eukaryota</taxon>
        <taxon>Viridiplantae</taxon>
        <taxon>Streptophyta</taxon>
        <taxon>Embryophyta</taxon>
        <taxon>Tracheophyta</taxon>
        <taxon>Spermatophyta</taxon>
        <taxon>Magnoliopsida</taxon>
        <taxon>eudicotyledons</taxon>
        <taxon>Gunneridae</taxon>
        <taxon>Pentapetalae</taxon>
        <taxon>rosids</taxon>
        <taxon>fabids</taxon>
        <taxon>Fabales</taxon>
        <taxon>Quillajaceae</taxon>
        <taxon>Quillaja</taxon>
    </lineage>
</organism>
<dbReference type="SUPFAM" id="SSF57667">
    <property type="entry name" value="beta-beta-alpha zinc fingers"/>
    <property type="match status" value="1"/>
</dbReference>